<dbReference type="GO" id="GO:0004867">
    <property type="term" value="F:serine-type endopeptidase inhibitor activity"/>
    <property type="evidence" value="ECO:0007669"/>
    <property type="project" value="InterPro"/>
</dbReference>
<dbReference type="Gene3D" id="3.30.497.10">
    <property type="entry name" value="Antithrombin, subunit I, domain 2"/>
    <property type="match status" value="1"/>
</dbReference>
<dbReference type="EMBL" id="CADCTE010000056">
    <property type="protein sequence ID" value="CAA9225895.1"/>
    <property type="molecule type" value="Genomic_DNA"/>
</dbReference>
<dbReference type="AlphaFoldDB" id="A0A6J4HLS4"/>
<dbReference type="PANTHER" id="PTHR11461">
    <property type="entry name" value="SERINE PROTEASE INHIBITOR, SERPIN"/>
    <property type="match status" value="1"/>
</dbReference>
<feature type="domain" description="Serpin" evidence="3">
    <location>
        <begin position="59"/>
        <end position="427"/>
    </location>
</feature>
<dbReference type="InterPro" id="IPR000215">
    <property type="entry name" value="Serpin_fam"/>
</dbReference>
<accession>A0A6J4HLS4</accession>
<dbReference type="PANTHER" id="PTHR11461:SF211">
    <property type="entry name" value="GH10112P-RELATED"/>
    <property type="match status" value="1"/>
</dbReference>
<proteinExistence type="inferred from homology"/>
<evidence type="ECO:0000259" key="3">
    <source>
        <dbReference type="SMART" id="SM00093"/>
    </source>
</evidence>
<dbReference type="Gene3D" id="2.30.39.10">
    <property type="entry name" value="Alpha-1-antitrypsin, domain 1"/>
    <property type="match status" value="1"/>
</dbReference>
<dbReference type="Pfam" id="PF00079">
    <property type="entry name" value="Serpin"/>
    <property type="match status" value="1"/>
</dbReference>
<comment type="similarity">
    <text evidence="1">Belongs to the serpin family.</text>
</comment>
<dbReference type="InterPro" id="IPR042185">
    <property type="entry name" value="Serpin_sf_2"/>
</dbReference>
<evidence type="ECO:0000256" key="1">
    <source>
        <dbReference type="RuleBase" id="RU000411"/>
    </source>
</evidence>
<dbReference type="PROSITE" id="PS00284">
    <property type="entry name" value="SERPIN"/>
    <property type="match status" value="1"/>
</dbReference>
<feature type="region of interest" description="Disordered" evidence="2">
    <location>
        <begin position="1"/>
        <end position="52"/>
    </location>
</feature>
<dbReference type="InterPro" id="IPR036186">
    <property type="entry name" value="Serpin_sf"/>
</dbReference>
<dbReference type="InterPro" id="IPR042178">
    <property type="entry name" value="Serpin_sf_1"/>
</dbReference>
<dbReference type="InterPro" id="IPR023795">
    <property type="entry name" value="Serpin_CS"/>
</dbReference>
<feature type="compositionally biased region" description="Basic and acidic residues" evidence="2">
    <location>
        <begin position="7"/>
        <end position="45"/>
    </location>
</feature>
<gene>
    <name evidence="4" type="ORF">AVDCRST_MAG83-854</name>
</gene>
<dbReference type="SUPFAM" id="SSF56574">
    <property type="entry name" value="Serpins"/>
    <property type="match status" value="1"/>
</dbReference>
<evidence type="ECO:0000313" key="4">
    <source>
        <dbReference type="EMBL" id="CAA9225895.1"/>
    </source>
</evidence>
<organism evidence="4">
    <name type="scientific">uncultured Arthrobacter sp</name>
    <dbReference type="NCBI Taxonomy" id="114050"/>
    <lineage>
        <taxon>Bacteria</taxon>
        <taxon>Bacillati</taxon>
        <taxon>Actinomycetota</taxon>
        <taxon>Actinomycetes</taxon>
        <taxon>Micrococcales</taxon>
        <taxon>Micrococcaceae</taxon>
        <taxon>Arthrobacter</taxon>
        <taxon>environmental samples</taxon>
    </lineage>
</organism>
<sequence>MNTAAGDPRRNFQDQDQGREQDREQEQDGGRVRAQDRRPGRDDRPGPVSPEEALRRSAYQLGAALLAGAPGKNVVTSPVSALCALLMLRAGAGSSTAAELDAVLGLPAEGSTTALEALLARLAPYDGDPGAANAQEPPAVPVLHLANGVFVDRETPTGDAFLATLARHSSAGVYPVDFADPATEAVLNRWVSEATGGRMTEAPVEYNPDTTLSLLNTAYFAAAWAEPFDPSGTYPEDFRLPDGTTVAVDRMHTRTPARYAAGSRWVAVDVPYTEGFVLRVVLAAGDAGSDDGPALPACSKEALLEVARAMEEAGEVFLGLGLPRWESDSAFDLLPLLRRLGLRETLGGAPDLSAIQPDAVVSAAAQAASITVGEKGTVAAAVTQFELMATSVPVDPELVVEVDRPFLYAVLHEATGLPLFLGTVTDPR</sequence>
<name>A0A6J4HLS4_9MICC</name>
<dbReference type="InterPro" id="IPR023796">
    <property type="entry name" value="Serpin_dom"/>
</dbReference>
<protein>
    <recommendedName>
        <fullName evidence="3">Serpin domain-containing protein</fullName>
    </recommendedName>
</protein>
<dbReference type="GO" id="GO:0005615">
    <property type="term" value="C:extracellular space"/>
    <property type="evidence" value="ECO:0007669"/>
    <property type="project" value="InterPro"/>
</dbReference>
<dbReference type="SMART" id="SM00093">
    <property type="entry name" value="SERPIN"/>
    <property type="match status" value="1"/>
</dbReference>
<evidence type="ECO:0000256" key="2">
    <source>
        <dbReference type="SAM" id="MobiDB-lite"/>
    </source>
</evidence>
<reference evidence="4" key="1">
    <citation type="submission" date="2020-02" db="EMBL/GenBank/DDBJ databases">
        <authorList>
            <person name="Meier V. D."/>
        </authorList>
    </citation>
    <scope>NUCLEOTIDE SEQUENCE</scope>
    <source>
        <strain evidence="4">AVDCRST_MAG83</strain>
    </source>
</reference>